<reference evidence="2" key="1">
    <citation type="submission" date="2019-12" db="EMBL/GenBank/DDBJ databases">
        <title>Compelete sequence of Tn6502.</title>
        <authorList>
            <person name="Zhou D."/>
        </authorList>
    </citation>
    <scope>NUCLEOTIDE SEQUENCE</scope>
    <source>
        <strain evidence="2">12085</strain>
        <plasmid evidence="2">p12085-KPC</plasmid>
    </source>
</reference>
<evidence type="ECO:0000313" key="2">
    <source>
        <dbReference type="EMBL" id="QIS33923.1"/>
    </source>
</evidence>
<sequence>MDSAGSDAGVTKRIMAYLLKYLFLHTVLFKIFPVLQGEFFLFLPGYCSGR</sequence>
<keyword evidence="1" id="KW-0472">Membrane</keyword>
<name>A0A6H0A3X5_KLEPN</name>
<keyword evidence="2" id="KW-0614">Plasmid</keyword>
<dbReference type="EMBL" id="MN842292">
    <property type="protein sequence ID" value="QIS33923.1"/>
    <property type="molecule type" value="Genomic_DNA"/>
</dbReference>
<organism evidence="2">
    <name type="scientific">Klebsiella pneumoniae</name>
    <dbReference type="NCBI Taxonomy" id="573"/>
    <lineage>
        <taxon>Bacteria</taxon>
        <taxon>Pseudomonadati</taxon>
        <taxon>Pseudomonadota</taxon>
        <taxon>Gammaproteobacteria</taxon>
        <taxon>Enterobacterales</taxon>
        <taxon>Enterobacteriaceae</taxon>
        <taxon>Klebsiella/Raoultella group</taxon>
        <taxon>Klebsiella</taxon>
        <taxon>Klebsiella pneumoniae complex</taxon>
    </lineage>
</organism>
<geneLocation type="plasmid" evidence="2">
    <name>p12085-KPC</name>
</geneLocation>
<keyword evidence="1" id="KW-1133">Transmembrane helix</keyword>
<accession>A0A6H0A3X5</accession>
<protein>
    <submittedName>
        <fullName evidence="2">Uncharacterized protein</fullName>
    </submittedName>
</protein>
<dbReference type="AlphaFoldDB" id="A0A6H0A3X5"/>
<proteinExistence type="predicted"/>
<feature type="transmembrane region" description="Helical" evidence="1">
    <location>
        <begin position="21"/>
        <end position="43"/>
    </location>
</feature>
<evidence type="ECO:0000256" key="1">
    <source>
        <dbReference type="SAM" id="Phobius"/>
    </source>
</evidence>
<keyword evidence="1" id="KW-0812">Transmembrane</keyword>